<accession>A0A448Z9E1</accession>
<keyword evidence="10" id="KW-1185">Reference proteome</keyword>
<proteinExistence type="inferred from homology"/>
<feature type="region of interest" description="Disordered" evidence="7">
    <location>
        <begin position="138"/>
        <end position="176"/>
    </location>
</feature>
<dbReference type="PANTHER" id="PTHR13505">
    <property type="entry name" value="TRANSMEMBRANE PROTEIN 208"/>
    <property type="match status" value="1"/>
</dbReference>
<evidence type="ECO:0000313" key="9">
    <source>
        <dbReference type="EMBL" id="VEU38675.1"/>
    </source>
</evidence>
<evidence type="ECO:0000256" key="2">
    <source>
        <dbReference type="ARBA" id="ARBA00009950"/>
    </source>
</evidence>
<evidence type="ECO:0000256" key="5">
    <source>
        <dbReference type="ARBA" id="ARBA00022989"/>
    </source>
</evidence>
<comment type="similarity">
    <text evidence="2">Belongs to the TMEM208 family.</text>
</comment>
<evidence type="ECO:0000256" key="4">
    <source>
        <dbReference type="ARBA" id="ARBA00022824"/>
    </source>
</evidence>
<reference evidence="9 10" key="1">
    <citation type="submission" date="2019-01" db="EMBL/GenBank/DDBJ databases">
        <authorList>
            <person name="Ferrante I. M."/>
        </authorList>
    </citation>
    <scope>NUCLEOTIDE SEQUENCE [LARGE SCALE GENOMIC DNA]</scope>
    <source>
        <strain evidence="9 10">B856</strain>
    </source>
</reference>
<dbReference type="PANTHER" id="PTHR13505:SF7">
    <property type="entry name" value="TRANSMEMBRANE PROTEIN 208"/>
    <property type="match status" value="1"/>
</dbReference>
<evidence type="ECO:0000256" key="3">
    <source>
        <dbReference type="ARBA" id="ARBA00022692"/>
    </source>
</evidence>
<evidence type="ECO:0000313" key="10">
    <source>
        <dbReference type="Proteomes" id="UP000291116"/>
    </source>
</evidence>
<keyword evidence="6 8" id="KW-0472">Membrane</keyword>
<feature type="transmembrane region" description="Helical" evidence="8">
    <location>
        <begin position="20"/>
        <end position="37"/>
    </location>
</feature>
<keyword evidence="4" id="KW-0256">Endoplasmic reticulum</keyword>
<keyword evidence="5 8" id="KW-1133">Transmembrane helix</keyword>
<feature type="transmembrane region" description="Helical" evidence="8">
    <location>
        <begin position="89"/>
        <end position="105"/>
    </location>
</feature>
<evidence type="ECO:0000256" key="1">
    <source>
        <dbReference type="ARBA" id="ARBA00004477"/>
    </source>
</evidence>
<dbReference type="Proteomes" id="UP000291116">
    <property type="component" value="Unassembled WGS sequence"/>
</dbReference>
<protein>
    <submittedName>
        <fullName evidence="9">Uncharacterized protein</fullName>
    </submittedName>
</protein>
<evidence type="ECO:0000256" key="7">
    <source>
        <dbReference type="SAM" id="MobiDB-lite"/>
    </source>
</evidence>
<dbReference type="GO" id="GO:0005789">
    <property type="term" value="C:endoplasmic reticulum membrane"/>
    <property type="evidence" value="ECO:0007669"/>
    <property type="project" value="UniProtKB-SubCell"/>
</dbReference>
<dbReference type="OrthoDB" id="48486at2759"/>
<feature type="transmembrane region" description="Helical" evidence="8">
    <location>
        <begin position="49"/>
        <end position="68"/>
    </location>
</feature>
<gene>
    <name evidence="9" type="ORF">PSNMU_V1.4_AUG-EV-PASAV3_0055150</name>
</gene>
<sequence>MANAAAKKAAAAKQDAAKVYMPLIVIVNIIYALLLLGTSDSIPYDGTKWGIFGMIVTWAMQAYAYIGILESSAIAAAKIKSNKDLAGGANLDLLAVTVFVQFSSVLHSTRWFAVTIFGVPIIAGYKLYRTIYGCGGGGGGGAGTKSQKLSKSENSSDDPAAAKRQRRAEKRRQKWG</sequence>
<organism evidence="9 10">
    <name type="scientific">Pseudo-nitzschia multistriata</name>
    <dbReference type="NCBI Taxonomy" id="183589"/>
    <lineage>
        <taxon>Eukaryota</taxon>
        <taxon>Sar</taxon>
        <taxon>Stramenopiles</taxon>
        <taxon>Ochrophyta</taxon>
        <taxon>Bacillariophyta</taxon>
        <taxon>Bacillariophyceae</taxon>
        <taxon>Bacillariophycidae</taxon>
        <taxon>Bacillariales</taxon>
        <taxon>Bacillariaceae</taxon>
        <taxon>Pseudo-nitzschia</taxon>
    </lineage>
</organism>
<evidence type="ECO:0000256" key="8">
    <source>
        <dbReference type="SAM" id="Phobius"/>
    </source>
</evidence>
<dbReference type="AlphaFoldDB" id="A0A448Z9E1"/>
<dbReference type="Pfam" id="PF05620">
    <property type="entry name" value="TMEM208_SND2"/>
    <property type="match status" value="1"/>
</dbReference>
<dbReference type="EMBL" id="CAACVS010000181">
    <property type="protein sequence ID" value="VEU38675.1"/>
    <property type="molecule type" value="Genomic_DNA"/>
</dbReference>
<evidence type="ECO:0000256" key="6">
    <source>
        <dbReference type="ARBA" id="ARBA00023136"/>
    </source>
</evidence>
<comment type="subcellular location">
    <subcellularLocation>
        <location evidence="1">Endoplasmic reticulum membrane</location>
        <topology evidence="1">Multi-pass membrane protein</topology>
    </subcellularLocation>
</comment>
<dbReference type="GO" id="GO:0005773">
    <property type="term" value="C:vacuole"/>
    <property type="evidence" value="ECO:0007669"/>
    <property type="project" value="GOC"/>
</dbReference>
<name>A0A448Z9E1_9STRA</name>
<feature type="compositionally biased region" description="Basic residues" evidence="7">
    <location>
        <begin position="163"/>
        <end position="176"/>
    </location>
</feature>
<feature type="compositionally biased region" description="Polar residues" evidence="7">
    <location>
        <begin position="144"/>
        <end position="153"/>
    </location>
</feature>
<dbReference type="GO" id="GO:0006624">
    <property type="term" value="P:vacuolar protein processing"/>
    <property type="evidence" value="ECO:0007669"/>
    <property type="project" value="TreeGrafter"/>
</dbReference>
<keyword evidence="3 8" id="KW-0812">Transmembrane</keyword>
<feature type="transmembrane region" description="Helical" evidence="8">
    <location>
        <begin position="111"/>
        <end position="128"/>
    </location>
</feature>
<dbReference type="InterPro" id="IPR008506">
    <property type="entry name" value="SND2/TMEM208"/>
</dbReference>